<comment type="cofactor">
    <cofactor evidence="1">
        <name>pyridoxal 5'-phosphate</name>
        <dbReference type="ChEBI" id="CHEBI:597326"/>
    </cofactor>
</comment>
<name>A0ABM1RZU7_LIMPO</name>
<keyword evidence="4" id="KW-0456">Lyase</keyword>
<dbReference type="Gene3D" id="3.20.20.10">
    <property type="entry name" value="Alanine racemase"/>
    <property type="match status" value="1"/>
</dbReference>
<evidence type="ECO:0000313" key="6">
    <source>
        <dbReference type="Proteomes" id="UP000694941"/>
    </source>
</evidence>
<gene>
    <name evidence="7" type="primary">LOC111084483</name>
</gene>
<proteinExistence type="inferred from homology"/>
<keyword evidence="6" id="KW-1185">Reference proteome</keyword>
<dbReference type="InterPro" id="IPR022644">
    <property type="entry name" value="De-COase2_N"/>
</dbReference>
<sequence>GEIDQLMDLEIDPSKIIYANPVKFRSHIRHAASVGVHLMTFDCYKELLKISECDPEARLVVRIRPVCESNVYESLGNKFGCSVEEACRLVRKARDLKLTVEGVSFHVGYACTDPTCFTYAIEAASRVFTEVSRIGVKMTLLDIGGGYPGSTVTKDILRD</sequence>
<evidence type="ECO:0000259" key="5">
    <source>
        <dbReference type="Pfam" id="PF02784"/>
    </source>
</evidence>
<accession>A0ABM1RZU7</accession>
<dbReference type="RefSeq" id="XP_022236902.1">
    <property type="nucleotide sequence ID" value="XM_022381194.1"/>
</dbReference>
<evidence type="ECO:0000256" key="1">
    <source>
        <dbReference type="ARBA" id="ARBA00001933"/>
    </source>
</evidence>
<dbReference type="Proteomes" id="UP000694941">
    <property type="component" value="Unplaced"/>
</dbReference>
<feature type="non-terminal residue" evidence="7">
    <location>
        <position position="1"/>
    </location>
</feature>
<dbReference type="InterPro" id="IPR029066">
    <property type="entry name" value="PLP-binding_barrel"/>
</dbReference>
<feature type="domain" description="Orn/DAP/Arg decarboxylase 2 N-terminal" evidence="5">
    <location>
        <begin position="1"/>
        <end position="154"/>
    </location>
</feature>
<evidence type="ECO:0000313" key="7">
    <source>
        <dbReference type="RefSeq" id="XP_022236902.1"/>
    </source>
</evidence>
<comment type="similarity">
    <text evidence="2">Belongs to the Orn/Lys/Arg decarboxylase class-II family.</text>
</comment>
<dbReference type="GeneID" id="111084483"/>
<dbReference type="SUPFAM" id="SSF51419">
    <property type="entry name" value="PLP-binding barrel"/>
    <property type="match status" value="1"/>
</dbReference>
<dbReference type="Pfam" id="PF02784">
    <property type="entry name" value="Orn_Arg_deC_N"/>
    <property type="match status" value="1"/>
</dbReference>
<dbReference type="PRINTS" id="PR01182">
    <property type="entry name" value="ORNDCRBXLASE"/>
</dbReference>
<keyword evidence="3" id="KW-0663">Pyridoxal phosphate</keyword>
<dbReference type="PANTHER" id="PTHR11482">
    <property type="entry name" value="ARGININE/DIAMINOPIMELATE/ORNITHINE DECARBOXYLASE"/>
    <property type="match status" value="1"/>
</dbReference>
<dbReference type="InterPro" id="IPR002433">
    <property type="entry name" value="Orn_de-COase"/>
</dbReference>
<dbReference type="PANTHER" id="PTHR11482:SF6">
    <property type="entry name" value="ORNITHINE DECARBOXYLASE 1-RELATED"/>
    <property type="match status" value="1"/>
</dbReference>
<protein>
    <submittedName>
        <fullName evidence="7">Ornithine decarboxylase-like</fullName>
    </submittedName>
</protein>
<evidence type="ECO:0000256" key="4">
    <source>
        <dbReference type="ARBA" id="ARBA00023239"/>
    </source>
</evidence>
<evidence type="ECO:0000256" key="2">
    <source>
        <dbReference type="ARBA" id="ARBA00008872"/>
    </source>
</evidence>
<evidence type="ECO:0000256" key="3">
    <source>
        <dbReference type="ARBA" id="ARBA00022898"/>
    </source>
</evidence>
<feature type="non-terminal residue" evidence="7">
    <location>
        <position position="159"/>
    </location>
</feature>
<reference evidence="7" key="1">
    <citation type="submission" date="2025-08" db="UniProtKB">
        <authorList>
            <consortium name="RefSeq"/>
        </authorList>
    </citation>
    <scope>IDENTIFICATION</scope>
    <source>
        <tissue evidence="7">Muscle</tissue>
    </source>
</reference>
<organism evidence="6 7">
    <name type="scientific">Limulus polyphemus</name>
    <name type="common">Atlantic horseshoe crab</name>
    <dbReference type="NCBI Taxonomy" id="6850"/>
    <lineage>
        <taxon>Eukaryota</taxon>
        <taxon>Metazoa</taxon>
        <taxon>Ecdysozoa</taxon>
        <taxon>Arthropoda</taxon>
        <taxon>Chelicerata</taxon>
        <taxon>Merostomata</taxon>
        <taxon>Xiphosura</taxon>
        <taxon>Limulidae</taxon>
        <taxon>Limulus</taxon>
    </lineage>
</organism>